<keyword evidence="3" id="KW-1185">Reference proteome</keyword>
<evidence type="ECO:0000256" key="1">
    <source>
        <dbReference type="SAM" id="MobiDB-lite"/>
    </source>
</evidence>
<reference evidence="2 3" key="1">
    <citation type="journal article" date="2012" name="BMC Genomics">
        <title>Comparative genomics of the white-rot fungi, Phanerochaete carnosa and P. chrysosporium, to elucidate the genetic basis of the distinct wood types they colonize.</title>
        <authorList>
            <person name="Suzuki H."/>
            <person name="MacDonald J."/>
            <person name="Syed K."/>
            <person name="Salamov A."/>
            <person name="Hori C."/>
            <person name="Aerts A."/>
            <person name="Henrissat B."/>
            <person name="Wiebenga A."/>
            <person name="vanKuyk P.A."/>
            <person name="Barry K."/>
            <person name="Lindquist E."/>
            <person name="LaButti K."/>
            <person name="Lapidus A."/>
            <person name="Lucas S."/>
            <person name="Coutinho P."/>
            <person name="Gong Y."/>
            <person name="Samejima M."/>
            <person name="Mahadevan R."/>
            <person name="Abou-Zaid M."/>
            <person name="de Vries R.P."/>
            <person name="Igarashi K."/>
            <person name="Yadav J.S."/>
            <person name="Grigoriev I.V."/>
            <person name="Master E.R."/>
        </authorList>
    </citation>
    <scope>NUCLEOTIDE SEQUENCE [LARGE SCALE GENOMIC DNA]</scope>
    <source>
        <strain evidence="2 3">HHB-10118-sp</strain>
    </source>
</reference>
<dbReference type="InParanoid" id="K5W0T5"/>
<gene>
    <name evidence="2" type="ORF">PHACADRAFT_251091</name>
</gene>
<feature type="region of interest" description="Disordered" evidence="1">
    <location>
        <begin position="34"/>
        <end position="56"/>
    </location>
</feature>
<dbReference type="HOGENOM" id="CLU_1917788_0_0_1"/>
<accession>K5W0T5</accession>
<name>K5W0T5_PHACS</name>
<dbReference type="KEGG" id="pco:PHACADRAFT_251091"/>
<dbReference type="Proteomes" id="UP000008370">
    <property type="component" value="Unassembled WGS sequence"/>
</dbReference>
<dbReference type="RefSeq" id="XP_007392788.1">
    <property type="nucleotide sequence ID" value="XM_007392726.1"/>
</dbReference>
<organism evidence="2 3">
    <name type="scientific">Phanerochaete carnosa (strain HHB-10118-sp)</name>
    <name type="common">White-rot fungus</name>
    <name type="synonym">Peniophora carnosa</name>
    <dbReference type="NCBI Taxonomy" id="650164"/>
    <lineage>
        <taxon>Eukaryota</taxon>
        <taxon>Fungi</taxon>
        <taxon>Dikarya</taxon>
        <taxon>Basidiomycota</taxon>
        <taxon>Agaricomycotina</taxon>
        <taxon>Agaricomycetes</taxon>
        <taxon>Polyporales</taxon>
        <taxon>Phanerochaetaceae</taxon>
        <taxon>Phanerochaete</taxon>
    </lineage>
</organism>
<evidence type="ECO:0000313" key="3">
    <source>
        <dbReference type="Proteomes" id="UP000008370"/>
    </source>
</evidence>
<sequence length="132" mass="14734">MDTKRFSHHCPVVSAFASVVNAWRATTGFKRWRPWNGSAQTNDHGTPFANTRPDSRPRSTTIIFVGITTTENCRDSMSGLSIDHFTNSLRGVHGIGDVVDLRRSNLGHEEEHQEISGKCMTLHTSVKPQDTE</sequence>
<dbReference type="AlphaFoldDB" id="K5W0T5"/>
<evidence type="ECO:0000313" key="2">
    <source>
        <dbReference type="EMBL" id="EKM57433.1"/>
    </source>
</evidence>
<proteinExistence type="predicted"/>
<protein>
    <submittedName>
        <fullName evidence="2">Uncharacterized protein</fullName>
    </submittedName>
</protein>
<dbReference type="EMBL" id="JH930470">
    <property type="protein sequence ID" value="EKM57433.1"/>
    <property type="molecule type" value="Genomic_DNA"/>
</dbReference>
<dbReference type="GeneID" id="18915118"/>